<dbReference type="Gene3D" id="1.10.357.10">
    <property type="entry name" value="Tetracycline Repressor, domain 2"/>
    <property type="match status" value="1"/>
</dbReference>
<evidence type="ECO:0000313" key="5">
    <source>
        <dbReference type="Proteomes" id="UP000249638"/>
    </source>
</evidence>
<evidence type="ECO:0000259" key="3">
    <source>
        <dbReference type="PROSITE" id="PS50977"/>
    </source>
</evidence>
<dbReference type="InterPro" id="IPR009057">
    <property type="entry name" value="Homeodomain-like_sf"/>
</dbReference>
<dbReference type="SUPFAM" id="SSF46689">
    <property type="entry name" value="Homeodomain-like"/>
    <property type="match status" value="1"/>
</dbReference>
<dbReference type="PROSITE" id="PS50977">
    <property type="entry name" value="HTH_TETR_2"/>
    <property type="match status" value="1"/>
</dbReference>
<dbReference type="AlphaFoldDB" id="A0A2W7NME5"/>
<proteinExistence type="predicted"/>
<reference evidence="4" key="1">
    <citation type="submission" date="2018-06" db="EMBL/GenBank/DDBJ databases">
        <title>Genomic Encyclopedia of Type Strains, Phase IV (KMG-V): Genome sequencing to study the core and pangenomes of soil and plant-associated prokaryotes.</title>
        <authorList>
            <person name="Whitman W."/>
        </authorList>
    </citation>
    <scope>NUCLEOTIDE SEQUENCE [LARGE SCALE GENOMIC DNA]</scope>
    <source>
        <strain evidence="4">MLR2-44</strain>
    </source>
</reference>
<name>A0A2W7NME5_9BURK</name>
<dbReference type="GO" id="GO:0003677">
    <property type="term" value="F:DNA binding"/>
    <property type="evidence" value="ECO:0007669"/>
    <property type="project" value="UniProtKB-UniRule"/>
</dbReference>
<sequence>MQGHAESLLQPIGVVMNEKLIALEGHAGYAAPRYSSGLRTTHRLLEAGRRLLRERTLEQVPIQEICARAGVTTGAFYSRFDGKDSYFKALQALALATLREAMAARLAQLDNAPTTLEDAVRTMARDSRIWACRNEGVLRASLVVRATTGEDPIRQLNRQYIVDLASRLARLHPAGPSPELELRIRFAHQALAGTLLYALINRESIYALSDRRLDQEMARVFLLSVA</sequence>
<dbReference type="Pfam" id="PF00440">
    <property type="entry name" value="TetR_N"/>
    <property type="match status" value="1"/>
</dbReference>
<evidence type="ECO:0000256" key="2">
    <source>
        <dbReference type="PROSITE-ProRule" id="PRU00335"/>
    </source>
</evidence>
<comment type="caution">
    <text evidence="4">The sequence shown here is derived from an EMBL/GenBank/DDBJ whole genome shotgun (WGS) entry which is preliminary data.</text>
</comment>
<feature type="domain" description="HTH tetR-type" evidence="3">
    <location>
        <begin position="38"/>
        <end position="98"/>
    </location>
</feature>
<protein>
    <submittedName>
        <fullName evidence="4">TetR family transcriptional regulator</fullName>
    </submittedName>
</protein>
<gene>
    <name evidence="4" type="ORF">C7416_11785</name>
</gene>
<accession>A0A2W7NME5</accession>
<evidence type="ECO:0000313" key="4">
    <source>
        <dbReference type="EMBL" id="PZX21818.1"/>
    </source>
</evidence>
<keyword evidence="1 2" id="KW-0238">DNA-binding</keyword>
<organism evidence="4 5">
    <name type="scientific">Cupriavidus phytorum</name>
    <dbReference type="NCBI Taxonomy" id="3024399"/>
    <lineage>
        <taxon>Bacteria</taxon>
        <taxon>Pseudomonadati</taxon>
        <taxon>Pseudomonadota</taxon>
        <taxon>Betaproteobacteria</taxon>
        <taxon>Burkholderiales</taxon>
        <taxon>Burkholderiaceae</taxon>
        <taxon>Cupriavidus</taxon>
    </lineage>
</organism>
<dbReference type="EMBL" id="QKZN01000017">
    <property type="protein sequence ID" value="PZX21818.1"/>
    <property type="molecule type" value="Genomic_DNA"/>
</dbReference>
<dbReference type="Proteomes" id="UP000249638">
    <property type="component" value="Unassembled WGS sequence"/>
</dbReference>
<keyword evidence="5" id="KW-1185">Reference proteome</keyword>
<evidence type="ECO:0000256" key="1">
    <source>
        <dbReference type="ARBA" id="ARBA00023125"/>
    </source>
</evidence>
<feature type="DNA-binding region" description="H-T-H motif" evidence="2">
    <location>
        <begin position="61"/>
        <end position="80"/>
    </location>
</feature>
<dbReference type="InterPro" id="IPR001647">
    <property type="entry name" value="HTH_TetR"/>
</dbReference>